<dbReference type="AlphaFoldDB" id="A0A7C3CGY6"/>
<feature type="transmembrane region" description="Helical" evidence="6">
    <location>
        <begin position="109"/>
        <end position="129"/>
    </location>
</feature>
<protein>
    <recommendedName>
        <fullName evidence="8">ATP synthase subunit I</fullName>
    </recommendedName>
</protein>
<sequence length="137" mass="15590">MNFSAPPEKILRDFEFRNLLMGIFLVLISIPLFRQPRAVFSVLLGVGLSLLLFQYLKRDGREIAARALAGVPHGKILRSFLVKYYLRLLVVGIFLGILFYLRLIHPVPLTLGLSVGVIQLFWTLLELGMRKILAQAR</sequence>
<evidence type="ECO:0000256" key="2">
    <source>
        <dbReference type="ARBA" id="ARBA00022475"/>
    </source>
</evidence>
<evidence type="ECO:0000256" key="3">
    <source>
        <dbReference type="ARBA" id="ARBA00022692"/>
    </source>
</evidence>
<dbReference type="Proteomes" id="UP000886043">
    <property type="component" value="Unassembled WGS sequence"/>
</dbReference>
<accession>A0A7C3CGY6</accession>
<organism evidence="7">
    <name type="scientific">Thermosulfurimonas dismutans</name>
    <dbReference type="NCBI Taxonomy" id="999894"/>
    <lineage>
        <taxon>Bacteria</taxon>
        <taxon>Pseudomonadati</taxon>
        <taxon>Thermodesulfobacteriota</taxon>
        <taxon>Thermodesulfobacteria</taxon>
        <taxon>Thermodesulfobacteriales</taxon>
        <taxon>Thermodesulfobacteriaceae</taxon>
        <taxon>Thermosulfurimonas</taxon>
    </lineage>
</organism>
<keyword evidence="2" id="KW-1003">Cell membrane</keyword>
<keyword evidence="4 6" id="KW-1133">Transmembrane helix</keyword>
<reference evidence="7" key="1">
    <citation type="journal article" date="2020" name="mSystems">
        <title>Genome- and Community-Level Interaction Insights into Carbon Utilization and Element Cycling Functions of Hydrothermarchaeota in Hydrothermal Sediment.</title>
        <authorList>
            <person name="Zhou Z."/>
            <person name="Liu Y."/>
            <person name="Xu W."/>
            <person name="Pan J."/>
            <person name="Luo Z.H."/>
            <person name="Li M."/>
        </authorList>
    </citation>
    <scope>NUCLEOTIDE SEQUENCE [LARGE SCALE GENOMIC DNA]</scope>
    <source>
        <strain evidence="7">HyVt-483</strain>
    </source>
</reference>
<feature type="transmembrane region" description="Helical" evidence="6">
    <location>
        <begin position="16"/>
        <end position="33"/>
    </location>
</feature>
<evidence type="ECO:0000256" key="1">
    <source>
        <dbReference type="ARBA" id="ARBA00004651"/>
    </source>
</evidence>
<comment type="caution">
    <text evidence="7">The sequence shown here is derived from an EMBL/GenBank/DDBJ whole genome shotgun (WGS) entry which is preliminary data.</text>
</comment>
<dbReference type="GO" id="GO:0005886">
    <property type="term" value="C:plasma membrane"/>
    <property type="evidence" value="ECO:0007669"/>
    <property type="project" value="UniProtKB-SubCell"/>
</dbReference>
<evidence type="ECO:0000313" key="7">
    <source>
        <dbReference type="EMBL" id="HFC98567.1"/>
    </source>
</evidence>
<comment type="subcellular location">
    <subcellularLocation>
        <location evidence="1">Cell membrane</location>
        <topology evidence="1">Multi-pass membrane protein</topology>
    </subcellularLocation>
</comment>
<evidence type="ECO:0000256" key="5">
    <source>
        <dbReference type="ARBA" id="ARBA00023136"/>
    </source>
</evidence>
<dbReference type="EMBL" id="DRMH01000121">
    <property type="protein sequence ID" value="HFC98567.1"/>
    <property type="molecule type" value="Genomic_DNA"/>
</dbReference>
<evidence type="ECO:0000256" key="6">
    <source>
        <dbReference type="SAM" id="Phobius"/>
    </source>
</evidence>
<dbReference type="InterPro" id="IPR005598">
    <property type="entry name" value="ATP_synth_I"/>
</dbReference>
<keyword evidence="5 6" id="KW-0472">Membrane</keyword>
<evidence type="ECO:0008006" key="8">
    <source>
        <dbReference type="Google" id="ProtNLM"/>
    </source>
</evidence>
<proteinExistence type="predicted"/>
<feature type="transmembrane region" description="Helical" evidence="6">
    <location>
        <begin position="39"/>
        <end position="56"/>
    </location>
</feature>
<dbReference type="Pfam" id="PF03899">
    <property type="entry name" value="ATP-synt_I"/>
    <property type="match status" value="1"/>
</dbReference>
<feature type="transmembrane region" description="Helical" evidence="6">
    <location>
        <begin position="84"/>
        <end position="103"/>
    </location>
</feature>
<evidence type="ECO:0000256" key="4">
    <source>
        <dbReference type="ARBA" id="ARBA00022989"/>
    </source>
</evidence>
<keyword evidence="3 6" id="KW-0812">Transmembrane</keyword>
<gene>
    <name evidence="7" type="ORF">ENJ40_08980</name>
</gene>
<name>A0A7C3CGY6_9BACT</name>